<proteinExistence type="predicted"/>
<evidence type="ECO:0000313" key="3">
    <source>
        <dbReference type="Proteomes" id="UP000053825"/>
    </source>
</evidence>
<dbReference type="EMBL" id="KQ414667">
    <property type="protein sequence ID" value="KOC64823.1"/>
    <property type="molecule type" value="Genomic_DNA"/>
</dbReference>
<dbReference type="CDD" id="cd10305">
    <property type="entry name" value="GST_C_AIMP3"/>
    <property type="match status" value="1"/>
</dbReference>
<organism evidence="2 3">
    <name type="scientific">Habropoda laboriosa</name>
    <dbReference type="NCBI Taxonomy" id="597456"/>
    <lineage>
        <taxon>Eukaryota</taxon>
        <taxon>Metazoa</taxon>
        <taxon>Ecdysozoa</taxon>
        <taxon>Arthropoda</taxon>
        <taxon>Hexapoda</taxon>
        <taxon>Insecta</taxon>
        <taxon>Pterygota</taxon>
        <taxon>Neoptera</taxon>
        <taxon>Endopterygota</taxon>
        <taxon>Hymenoptera</taxon>
        <taxon>Apocrita</taxon>
        <taxon>Aculeata</taxon>
        <taxon>Apoidea</taxon>
        <taxon>Anthophila</taxon>
        <taxon>Apidae</taxon>
        <taxon>Habropoda</taxon>
    </lineage>
</organism>
<dbReference type="GO" id="GO:0005737">
    <property type="term" value="C:cytoplasm"/>
    <property type="evidence" value="ECO:0007669"/>
    <property type="project" value="TreeGrafter"/>
</dbReference>
<dbReference type="PANTHER" id="PTHR44490:SF1">
    <property type="entry name" value="EUKARYOTIC TRANSLATION ELONGATION FACTOR 1 EPSILON-1"/>
    <property type="match status" value="1"/>
</dbReference>
<dbReference type="InterPro" id="IPR053837">
    <property type="entry name" value="AIMP3/p18_C"/>
</dbReference>
<sequence length="174" mass="20210">MVLCNVECLEKISNYLDVTPLQLEMQENVIVVSTEQGSNKKIEGFSTIIQSLTENSKYPDIFGTDNEMKALSRQWLEYAVVCVNYADTPTNAKRVLQELNVALKDSTYLTGTKKTIADVTLYYALHSIVRELTHQEKAQYVHVSRWFDNMQQERKLRQQLELISFNLLHLFLRM</sequence>
<dbReference type="STRING" id="597456.A0A0L7R1V4"/>
<dbReference type="PROSITE" id="PS50405">
    <property type="entry name" value="GST_CTER"/>
    <property type="match status" value="1"/>
</dbReference>
<evidence type="ECO:0000313" key="2">
    <source>
        <dbReference type="EMBL" id="KOC64823.1"/>
    </source>
</evidence>
<dbReference type="InterPro" id="IPR053836">
    <property type="entry name" value="Arc1-like_N"/>
</dbReference>
<dbReference type="InterPro" id="IPR036282">
    <property type="entry name" value="Glutathione-S-Trfase_C_sf"/>
</dbReference>
<keyword evidence="2" id="KW-0251">Elongation factor</keyword>
<dbReference type="InterPro" id="IPR010987">
    <property type="entry name" value="Glutathione-S-Trfase_C-like"/>
</dbReference>
<dbReference type="OrthoDB" id="19141at2759"/>
<reference evidence="2 3" key="1">
    <citation type="submission" date="2015-07" db="EMBL/GenBank/DDBJ databases">
        <title>The genome of Habropoda laboriosa.</title>
        <authorList>
            <person name="Pan H."/>
            <person name="Kapheim K."/>
        </authorList>
    </citation>
    <scope>NUCLEOTIDE SEQUENCE [LARGE SCALE GENOMIC DNA]</scope>
    <source>
        <strain evidence="2">0110345459</strain>
    </source>
</reference>
<dbReference type="Gene3D" id="1.20.1050.10">
    <property type="match status" value="1"/>
</dbReference>
<protein>
    <submittedName>
        <fullName evidence="2">Eukaryotic translation elongation factor 1 epsilon-1</fullName>
    </submittedName>
</protein>
<feature type="domain" description="GST C-terminal" evidence="1">
    <location>
        <begin position="24"/>
        <end position="174"/>
    </location>
</feature>
<dbReference type="GO" id="GO:0005634">
    <property type="term" value="C:nucleus"/>
    <property type="evidence" value="ECO:0007669"/>
    <property type="project" value="TreeGrafter"/>
</dbReference>
<gene>
    <name evidence="2" type="ORF">WH47_00326</name>
</gene>
<dbReference type="GO" id="GO:0003746">
    <property type="term" value="F:translation elongation factor activity"/>
    <property type="evidence" value="ECO:0007669"/>
    <property type="project" value="UniProtKB-KW"/>
</dbReference>
<keyword evidence="2" id="KW-0648">Protein biosynthesis</keyword>
<dbReference type="GO" id="GO:0017101">
    <property type="term" value="C:aminoacyl-tRNA synthetase multienzyme complex"/>
    <property type="evidence" value="ECO:0007669"/>
    <property type="project" value="InterPro"/>
</dbReference>
<dbReference type="SUPFAM" id="SSF47616">
    <property type="entry name" value="GST C-terminal domain-like"/>
    <property type="match status" value="1"/>
</dbReference>
<accession>A0A0L7R1V4</accession>
<dbReference type="AlphaFoldDB" id="A0A0L7R1V4"/>
<keyword evidence="3" id="KW-1185">Reference proteome</keyword>
<dbReference type="PANTHER" id="PTHR44490">
    <property type="entry name" value="EUKARYOTIC TRANSLATION ELONGATION FACTOR 1 EPSILON-1"/>
    <property type="match status" value="1"/>
</dbReference>
<dbReference type="Proteomes" id="UP000053825">
    <property type="component" value="Unassembled WGS sequence"/>
</dbReference>
<evidence type="ECO:0000259" key="1">
    <source>
        <dbReference type="PROSITE" id="PS50405"/>
    </source>
</evidence>
<dbReference type="GO" id="GO:0043517">
    <property type="term" value="P:positive regulation of DNA damage response, signal transduction by p53 class mediator"/>
    <property type="evidence" value="ECO:0007669"/>
    <property type="project" value="InterPro"/>
</dbReference>
<dbReference type="Pfam" id="PF21972">
    <property type="entry name" value="Arc1p_N_like"/>
    <property type="match status" value="1"/>
</dbReference>
<dbReference type="InterPro" id="IPR042450">
    <property type="entry name" value="EEF1E1"/>
</dbReference>
<name>A0A0L7R1V4_9HYME</name>